<name>F3C8F9_PSESG</name>
<dbReference type="Proteomes" id="UP000005466">
    <property type="component" value="Unassembled WGS sequence"/>
</dbReference>
<protein>
    <submittedName>
        <fullName evidence="1">Uncharacterized protein</fullName>
    </submittedName>
</protein>
<sequence length="81" mass="8836">MLAGRHAFEGTRISPVIERQETVAQLAENLAVDALIQVGANFRITRHRNSRHLACAGVELLSKDGGEGLQPREKDSVGLLF</sequence>
<dbReference type="AlphaFoldDB" id="F3C8F9"/>
<dbReference type="HOGENOM" id="CLU_2571218_0_0_6"/>
<gene>
    <name evidence="1" type="ORF">Pgy4_20696</name>
</gene>
<evidence type="ECO:0000313" key="2">
    <source>
        <dbReference type="Proteomes" id="UP000005466"/>
    </source>
</evidence>
<proteinExistence type="predicted"/>
<dbReference type="BioCyc" id="PSYR875330:G11XH-3734-MONOMER"/>
<dbReference type="EMBL" id="ADWY01000985">
    <property type="protein sequence ID" value="EGH15461.1"/>
    <property type="molecule type" value="Genomic_DNA"/>
</dbReference>
<comment type="caution">
    <text evidence="1">The sequence shown here is derived from an EMBL/GenBank/DDBJ whole genome shotgun (WGS) entry which is preliminary data.</text>
</comment>
<accession>F3C8F9</accession>
<evidence type="ECO:0000313" key="1">
    <source>
        <dbReference type="EMBL" id="EGH15461.1"/>
    </source>
</evidence>
<reference evidence="1 2" key="1">
    <citation type="journal article" date="2011" name="PLoS Pathog.">
        <title>Dynamic evolution of pathogenicity revealed by sequencing and comparative genomics of 19 Pseudomonas syringae isolates.</title>
        <authorList>
            <person name="Baltrus D.A."/>
            <person name="Nishimura M.T."/>
            <person name="Romanchuk A."/>
            <person name="Chang J.H."/>
            <person name="Mukhtar M.S."/>
            <person name="Cherkis K."/>
            <person name="Roach J."/>
            <person name="Grant S.R."/>
            <person name="Jones C.D."/>
            <person name="Dangl J.L."/>
        </authorList>
    </citation>
    <scope>NUCLEOTIDE SEQUENCE [LARGE SCALE GENOMIC DNA]</scope>
    <source>
        <strain evidence="2">race 4</strain>
    </source>
</reference>
<organism evidence="1 2">
    <name type="scientific">Pseudomonas savastanoi pv. glycinea str. race 4</name>
    <dbReference type="NCBI Taxonomy" id="875330"/>
    <lineage>
        <taxon>Bacteria</taxon>
        <taxon>Pseudomonadati</taxon>
        <taxon>Pseudomonadota</taxon>
        <taxon>Gammaproteobacteria</taxon>
        <taxon>Pseudomonadales</taxon>
        <taxon>Pseudomonadaceae</taxon>
        <taxon>Pseudomonas</taxon>
    </lineage>
</organism>